<reference evidence="6 7" key="1">
    <citation type="submission" date="2024-05" db="EMBL/GenBank/DDBJ databases">
        <authorList>
            <person name="Wallberg A."/>
        </authorList>
    </citation>
    <scope>NUCLEOTIDE SEQUENCE [LARGE SCALE GENOMIC DNA]</scope>
</reference>
<comment type="caution">
    <text evidence="6">The sequence shown here is derived from an EMBL/GenBank/DDBJ whole genome shotgun (WGS) entry which is preliminary data.</text>
</comment>
<feature type="domain" description="RING-type" evidence="5">
    <location>
        <begin position="3"/>
        <end position="46"/>
    </location>
</feature>
<feature type="non-terminal residue" evidence="6">
    <location>
        <position position="1"/>
    </location>
</feature>
<name>A0AAV2QSM9_MEGNR</name>
<dbReference type="InterPro" id="IPR029000">
    <property type="entry name" value="Cyclophilin-like_dom_sf"/>
</dbReference>
<evidence type="ECO:0000256" key="4">
    <source>
        <dbReference type="PROSITE-ProRule" id="PRU00175"/>
    </source>
</evidence>
<accession>A0AAV2QSM9</accession>
<sequence>LECKICHVPYNEEEHRPRNALCGHEICTACVKALIKDNILECPTCRQKNTVKVPEDLTINFGLIDVIRAFKTNHISWTKKNEPNVSGATNDEICKVHYKAISHWCFKCQDWICTECLEYHSTLVGCTTAISSKAIENIKEKHNKNIDEQLNVFEENANYLKSKRQEHLKLAEKHGAEAEKLNTLLEEGNFHKEKLIESKTHLGSANSPHAVSDRVKVLTQRKQMLHSWSVKNLGTDILDIRKNLAEEKGVYAEMVIKNEKRHAKLSEHEKGVYFHSFIKEVVADDCICIHFDQLQKSISDASLLFFELSVGGIKKGCVLVRLDKTLPNISENILQIVTGQHGPTLRWEALNNKDNHNIRAIGLPFKEIPVTLDPGAKSTAKYGDVIGNFGCGFLATLFFYVATQSPKYFGKNYGVFGNVVDGMDIIHECHDKFSQGVLISDCGIIIEHE</sequence>
<dbReference type="GO" id="GO:0008270">
    <property type="term" value="F:zinc ion binding"/>
    <property type="evidence" value="ECO:0007669"/>
    <property type="project" value="UniProtKB-KW"/>
</dbReference>
<dbReference type="PROSITE" id="PS00518">
    <property type="entry name" value="ZF_RING_1"/>
    <property type="match status" value="1"/>
</dbReference>
<evidence type="ECO:0000256" key="2">
    <source>
        <dbReference type="ARBA" id="ARBA00022771"/>
    </source>
</evidence>
<dbReference type="Proteomes" id="UP001497623">
    <property type="component" value="Unassembled WGS sequence"/>
</dbReference>
<dbReference type="PROSITE" id="PS50089">
    <property type="entry name" value="ZF_RING_2"/>
    <property type="match status" value="1"/>
</dbReference>
<dbReference type="AlphaFoldDB" id="A0AAV2QSM9"/>
<dbReference type="SUPFAM" id="SSF50891">
    <property type="entry name" value="Cyclophilin-like"/>
    <property type="match status" value="1"/>
</dbReference>
<dbReference type="Gene3D" id="3.30.40.10">
    <property type="entry name" value="Zinc/RING finger domain, C3HC4 (zinc finger)"/>
    <property type="match status" value="1"/>
</dbReference>
<evidence type="ECO:0000256" key="1">
    <source>
        <dbReference type="ARBA" id="ARBA00022723"/>
    </source>
</evidence>
<dbReference type="PANTHER" id="PTHR47156">
    <property type="entry name" value="PROTEIN CBG20824"/>
    <property type="match status" value="1"/>
</dbReference>
<keyword evidence="7" id="KW-1185">Reference proteome</keyword>
<evidence type="ECO:0000313" key="7">
    <source>
        <dbReference type="Proteomes" id="UP001497623"/>
    </source>
</evidence>
<organism evidence="6 7">
    <name type="scientific">Meganyctiphanes norvegica</name>
    <name type="common">Northern krill</name>
    <name type="synonym">Thysanopoda norvegica</name>
    <dbReference type="NCBI Taxonomy" id="48144"/>
    <lineage>
        <taxon>Eukaryota</taxon>
        <taxon>Metazoa</taxon>
        <taxon>Ecdysozoa</taxon>
        <taxon>Arthropoda</taxon>
        <taxon>Crustacea</taxon>
        <taxon>Multicrustacea</taxon>
        <taxon>Malacostraca</taxon>
        <taxon>Eumalacostraca</taxon>
        <taxon>Eucarida</taxon>
        <taxon>Euphausiacea</taxon>
        <taxon>Euphausiidae</taxon>
        <taxon>Meganyctiphanes</taxon>
    </lineage>
</organism>
<gene>
    <name evidence="6" type="ORF">MNOR_LOCUS15120</name>
</gene>
<keyword evidence="3" id="KW-0862">Zinc</keyword>
<evidence type="ECO:0000256" key="3">
    <source>
        <dbReference type="ARBA" id="ARBA00022833"/>
    </source>
</evidence>
<dbReference type="SUPFAM" id="SSF57850">
    <property type="entry name" value="RING/U-box"/>
    <property type="match status" value="1"/>
</dbReference>
<dbReference type="InterPro" id="IPR052667">
    <property type="entry name" value="E3_ubiquitin-ligase_RING"/>
</dbReference>
<dbReference type="InterPro" id="IPR017907">
    <property type="entry name" value="Znf_RING_CS"/>
</dbReference>
<dbReference type="InterPro" id="IPR001841">
    <property type="entry name" value="Znf_RING"/>
</dbReference>
<evidence type="ECO:0000313" key="6">
    <source>
        <dbReference type="EMBL" id="CAL4094306.1"/>
    </source>
</evidence>
<keyword evidence="1" id="KW-0479">Metal-binding</keyword>
<dbReference type="EMBL" id="CAXKWB010009329">
    <property type="protein sequence ID" value="CAL4094306.1"/>
    <property type="molecule type" value="Genomic_DNA"/>
</dbReference>
<dbReference type="InterPro" id="IPR013083">
    <property type="entry name" value="Znf_RING/FYVE/PHD"/>
</dbReference>
<proteinExistence type="predicted"/>
<dbReference type="SMART" id="SM00184">
    <property type="entry name" value="RING"/>
    <property type="match status" value="1"/>
</dbReference>
<evidence type="ECO:0000259" key="5">
    <source>
        <dbReference type="PROSITE" id="PS50089"/>
    </source>
</evidence>
<dbReference type="PANTHER" id="PTHR47156:SF10">
    <property type="entry name" value="E3 UBIQUITIN-PROTEIN LIGASE TRIM-21-RELATED"/>
    <property type="match status" value="1"/>
</dbReference>
<protein>
    <recommendedName>
        <fullName evidence="5">RING-type domain-containing protein</fullName>
    </recommendedName>
</protein>
<keyword evidence="2 4" id="KW-0863">Zinc-finger</keyword>
<dbReference type="SUPFAM" id="SSF57845">
    <property type="entry name" value="B-box zinc-binding domain"/>
    <property type="match status" value="1"/>
</dbReference>